<evidence type="ECO:0000313" key="3">
    <source>
        <dbReference type="RefSeq" id="XP_030986404.1"/>
    </source>
</evidence>
<keyword evidence="1" id="KW-1133">Transmembrane helix</keyword>
<organism evidence="2 3">
    <name type="scientific">Pyricularia grisea</name>
    <name type="common">Crabgrass-specific blast fungus</name>
    <name type="synonym">Magnaporthe grisea</name>
    <dbReference type="NCBI Taxonomy" id="148305"/>
    <lineage>
        <taxon>Eukaryota</taxon>
        <taxon>Fungi</taxon>
        <taxon>Dikarya</taxon>
        <taxon>Ascomycota</taxon>
        <taxon>Pezizomycotina</taxon>
        <taxon>Sordariomycetes</taxon>
        <taxon>Sordariomycetidae</taxon>
        <taxon>Magnaporthales</taxon>
        <taxon>Pyriculariaceae</taxon>
        <taxon>Pyricularia</taxon>
    </lineage>
</organism>
<evidence type="ECO:0000256" key="1">
    <source>
        <dbReference type="SAM" id="Phobius"/>
    </source>
</evidence>
<feature type="transmembrane region" description="Helical" evidence="1">
    <location>
        <begin position="21"/>
        <end position="40"/>
    </location>
</feature>
<dbReference type="RefSeq" id="XP_030986404.1">
    <property type="nucleotide sequence ID" value="XM_031121526.1"/>
</dbReference>
<protein>
    <submittedName>
        <fullName evidence="3">Uncharacterized protein</fullName>
    </submittedName>
</protein>
<sequence>MTRSPMISRVLGSSLTLQLRVRYLVQLGRLWLILLLLLIYRDVSRYIPVCLFQLGGFVALLTLPFLVRRLLLPFRLEHIPLLLLASILVQAANDLILFAAGPFSQGGGLIFGGPLARQHSKCQVRRVGPDISLGIRVFDVGIVYRLLMLPDPRLDLPQPGDRLVNVRWGLRHAAFGCDSEPDLFAIDIDALVGDLDGLNVHPAQLAHC</sequence>
<gene>
    <name evidence="3" type="ORF">PgNI_01455</name>
</gene>
<reference evidence="3" key="3">
    <citation type="submission" date="2025-08" db="UniProtKB">
        <authorList>
            <consortium name="RefSeq"/>
        </authorList>
    </citation>
    <scope>IDENTIFICATION</scope>
    <source>
        <strain evidence="3">NI907</strain>
    </source>
</reference>
<evidence type="ECO:0000313" key="2">
    <source>
        <dbReference type="Proteomes" id="UP000515153"/>
    </source>
</evidence>
<dbReference type="AlphaFoldDB" id="A0A6P8BH52"/>
<dbReference type="GeneID" id="41956440"/>
<feature type="transmembrane region" description="Helical" evidence="1">
    <location>
        <begin position="79"/>
        <end position="100"/>
    </location>
</feature>
<feature type="transmembrane region" description="Helical" evidence="1">
    <location>
        <begin position="46"/>
        <end position="67"/>
    </location>
</feature>
<proteinExistence type="predicted"/>
<keyword evidence="1" id="KW-0812">Transmembrane</keyword>
<keyword evidence="1" id="KW-0472">Membrane</keyword>
<reference evidence="3" key="2">
    <citation type="submission" date="2019-10" db="EMBL/GenBank/DDBJ databases">
        <authorList>
            <consortium name="NCBI Genome Project"/>
        </authorList>
    </citation>
    <scope>NUCLEOTIDE SEQUENCE</scope>
    <source>
        <strain evidence="3">NI907</strain>
    </source>
</reference>
<dbReference type="KEGG" id="pgri:PgNI_01455"/>
<accession>A0A6P8BH52</accession>
<reference evidence="3" key="1">
    <citation type="journal article" date="2019" name="Mol. Biol. Evol.">
        <title>Blast fungal genomes show frequent chromosomal changes, gene gains and losses, and effector gene turnover.</title>
        <authorList>
            <person name="Gomez Luciano L.B."/>
            <person name="Jason Tsai I."/>
            <person name="Chuma I."/>
            <person name="Tosa Y."/>
            <person name="Chen Y.H."/>
            <person name="Li J.Y."/>
            <person name="Li M.Y."/>
            <person name="Jade Lu M.Y."/>
            <person name="Nakayashiki H."/>
            <person name="Li W.H."/>
        </authorList>
    </citation>
    <scope>NUCLEOTIDE SEQUENCE</scope>
    <source>
        <strain evidence="3">NI907</strain>
    </source>
</reference>
<name>A0A6P8BH52_PYRGI</name>
<dbReference type="Proteomes" id="UP000515153">
    <property type="component" value="Unplaced"/>
</dbReference>
<keyword evidence="2" id="KW-1185">Reference proteome</keyword>